<dbReference type="Proteomes" id="UP001165492">
    <property type="component" value="Unassembled WGS sequence"/>
</dbReference>
<accession>A0ABS8HWM1</accession>
<dbReference type="Pfam" id="PF00535">
    <property type="entry name" value="Glycos_transf_2"/>
    <property type="match status" value="1"/>
</dbReference>
<comment type="caution">
    <text evidence="2">The sequence shown here is derived from an EMBL/GenBank/DDBJ whole genome shotgun (WGS) entry which is preliminary data.</text>
</comment>
<dbReference type="InterPro" id="IPR001173">
    <property type="entry name" value="Glyco_trans_2-like"/>
</dbReference>
<dbReference type="SUPFAM" id="SSF53448">
    <property type="entry name" value="Nucleotide-diphospho-sugar transferases"/>
    <property type="match status" value="2"/>
</dbReference>
<dbReference type="PANTHER" id="PTHR43630:SF2">
    <property type="entry name" value="GLYCOSYLTRANSFERASE"/>
    <property type="match status" value="1"/>
</dbReference>
<gene>
    <name evidence="2" type="ORF">LMF89_18625</name>
</gene>
<organism evidence="2 3">
    <name type="scientific">Pelosinus baikalensis</name>
    <dbReference type="NCBI Taxonomy" id="2892015"/>
    <lineage>
        <taxon>Bacteria</taxon>
        <taxon>Bacillati</taxon>
        <taxon>Bacillota</taxon>
        <taxon>Negativicutes</taxon>
        <taxon>Selenomonadales</taxon>
        <taxon>Sporomusaceae</taxon>
        <taxon>Pelosinus</taxon>
    </lineage>
</organism>
<dbReference type="RefSeq" id="WP_229536361.1">
    <property type="nucleotide sequence ID" value="NZ_JAJHJB010000031.1"/>
</dbReference>
<evidence type="ECO:0000259" key="1">
    <source>
        <dbReference type="Pfam" id="PF00535"/>
    </source>
</evidence>
<protein>
    <submittedName>
        <fullName evidence="2">Glycosyltransferase</fullName>
        <ecNumber evidence="2">2.4.-.-</ecNumber>
    </submittedName>
</protein>
<dbReference type="InterPro" id="IPR029044">
    <property type="entry name" value="Nucleotide-diphossugar_trans"/>
</dbReference>
<dbReference type="PANTHER" id="PTHR43630">
    <property type="entry name" value="POLY-BETA-1,6-N-ACETYL-D-GLUCOSAMINE SYNTHASE"/>
    <property type="match status" value="1"/>
</dbReference>
<keyword evidence="2" id="KW-0328">Glycosyltransferase</keyword>
<dbReference type="Gene3D" id="3.90.550.10">
    <property type="entry name" value="Spore Coat Polysaccharide Biosynthesis Protein SpsA, Chain A"/>
    <property type="match status" value="2"/>
</dbReference>
<dbReference type="EMBL" id="JAJHJB010000031">
    <property type="protein sequence ID" value="MCC5467352.1"/>
    <property type="molecule type" value="Genomic_DNA"/>
</dbReference>
<evidence type="ECO:0000313" key="2">
    <source>
        <dbReference type="EMBL" id="MCC5467352.1"/>
    </source>
</evidence>
<sequence length="504" mass="59080">MKRVLIASPVKQKTGILTEFLACLQALDKVGLTLEFIFIDDHDSPSVALQEFAAANPGVIILQGTERSQAYQCNEQTHYWQEDIVWKVATYKDYFINLAREEQYDYLFLVDSDLALHPKTITHLVSLGKDLVSEVYWTQWEKELILLPQVWLGGQYRLHETEDGKPLSEEEIGKRQRDFINRLYCPGTYKVGGLGACTLLSKKALAADISFAKIDNLDLVGEDRHFCVRAAVLGFELYADTYYPPYHMYRESELPGLMQHKEKYDYQESKQSPHLTLAMLVRNEADRYLEKVLTHAASYVDEVVILDDASTDNTIEVCRQCLINIPHRIVVNTEAGFHNEIMLRKQLWDLAAATKPDWILILDADEIFEDQIIQMMPFLLRNPQADIYHFRLYDMWNETQYREDNYWQAHMYYRPFLVRYQANYDYNWQETPQHCGRLPLNLSNLRAIPCQIRLKHLGWSRPSDRLDKYYRYKKLDPNAVYGNKEQYQSILDPKPNLISWQDCD</sequence>
<keyword evidence="3" id="KW-1185">Reference proteome</keyword>
<reference evidence="2" key="1">
    <citation type="submission" date="2021-11" db="EMBL/GenBank/DDBJ databases">
        <title>Description of a new species Pelosinus isolated from the bottom sediments of Lake Baikal.</title>
        <authorList>
            <person name="Zakharyuk A."/>
        </authorList>
    </citation>
    <scope>NUCLEOTIDE SEQUENCE</scope>
    <source>
        <strain evidence="2">Bkl1</strain>
    </source>
</reference>
<keyword evidence="2" id="KW-0808">Transferase</keyword>
<dbReference type="EC" id="2.4.-.-" evidence="2"/>
<proteinExistence type="predicted"/>
<name>A0ABS8HWM1_9FIRM</name>
<feature type="domain" description="Glycosyltransferase 2-like" evidence="1">
    <location>
        <begin position="279"/>
        <end position="411"/>
    </location>
</feature>
<evidence type="ECO:0000313" key="3">
    <source>
        <dbReference type="Proteomes" id="UP001165492"/>
    </source>
</evidence>
<dbReference type="GO" id="GO:0016757">
    <property type="term" value="F:glycosyltransferase activity"/>
    <property type="evidence" value="ECO:0007669"/>
    <property type="project" value="UniProtKB-KW"/>
</dbReference>